<dbReference type="AlphaFoldDB" id="A0A9Y1BI38"/>
<evidence type="ECO:0000256" key="6">
    <source>
        <dbReference type="ARBA" id="ARBA00023065"/>
    </source>
</evidence>
<keyword evidence="7 11" id="KW-0472">Membrane</keyword>
<feature type="transmembrane region" description="Helical" evidence="11">
    <location>
        <begin position="726"/>
        <end position="750"/>
    </location>
</feature>
<gene>
    <name evidence="12" type="ORF">K9W45_06910</name>
</gene>
<comment type="subcellular location">
    <subcellularLocation>
        <location evidence="1">Membrane</location>
        <topology evidence="1">Multi-pass membrane protein</topology>
    </subcellularLocation>
</comment>
<keyword evidence="4 11" id="KW-0812">Transmembrane</keyword>
<comment type="function">
    <text evidence="8">Component of the A-type ATP synthase that produces ATP from ADP in the presence of a proton gradient across the membrane.</text>
</comment>
<keyword evidence="10" id="KW-0175">Coiled coil</keyword>
<accession>A0A9Y1BI38</accession>
<feature type="coiled-coil region" evidence="10">
    <location>
        <begin position="464"/>
        <end position="491"/>
    </location>
</feature>
<dbReference type="GO" id="GO:0046961">
    <property type="term" value="F:proton-transporting ATPase activity, rotational mechanism"/>
    <property type="evidence" value="ECO:0007669"/>
    <property type="project" value="InterPro"/>
</dbReference>
<dbReference type="PANTHER" id="PTHR11629:SF63">
    <property type="entry name" value="V-TYPE PROTON ATPASE SUBUNIT A"/>
    <property type="match status" value="1"/>
</dbReference>
<organism evidence="12">
    <name type="scientific">Candidatus Heimdallarchaeum aukensis</name>
    <dbReference type="NCBI Taxonomy" id="2876573"/>
    <lineage>
        <taxon>Archaea</taxon>
        <taxon>Promethearchaeati</taxon>
        <taxon>Candidatus Heimdallarchaeota</taxon>
        <taxon>Candidatus Heimdallarchaeia (ex Rinke et al. 2021) (nom. nud.)</taxon>
        <taxon>Candidatus Heimdallarchaeales</taxon>
        <taxon>Candidatus Heimdallarchaeaceae</taxon>
        <taxon>Candidatus Heimdallarchaeum</taxon>
    </lineage>
</organism>
<dbReference type="GO" id="GO:0016471">
    <property type="term" value="C:vacuolar proton-transporting V-type ATPase complex"/>
    <property type="evidence" value="ECO:0007669"/>
    <property type="project" value="TreeGrafter"/>
</dbReference>
<evidence type="ECO:0000256" key="7">
    <source>
        <dbReference type="ARBA" id="ARBA00023136"/>
    </source>
</evidence>
<keyword evidence="3" id="KW-0813">Transport</keyword>
<evidence type="ECO:0000256" key="9">
    <source>
        <dbReference type="ARBA" id="ARBA00068671"/>
    </source>
</evidence>
<evidence type="ECO:0000256" key="3">
    <source>
        <dbReference type="ARBA" id="ARBA00022448"/>
    </source>
</evidence>
<dbReference type="GO" id="GO:0033179">
    <property type="term" value="C:proton-transporting V-type ATPase, V0 domain"/>
    <property type="evidence" value="ECO:0007669"/>
    <property type="project" value="InterPro"/>
</dbReference>
<keyword evidence="6" id="KW-0406">Ion transport</keyword>
<name>A0A9Y1BI38_9ARCH</name>
<dbReference type="InterPro" id="IPR002490">
    <property type="entry name" value="V-ATPase_116kDa_su"/>
</dbReference>
<comment type="similarity">
    <text evidence="2">Belongs to the V-ATPase 116 kDa subunit family.</text>
</comment>
<dbReference type="Gene3D" id="1.20.1460.20">
    <property type="match status" value="1"/>
</dbReference>
<proteinExistence type="inferred from homology"/>
<dbReference type="PANTHER" id="PTHR11629">
    <property type="entry name" value="VACUOLAR PROTON ATPASES"/>
    <property type="match status" value="1"/>
</dbReference>
<evidence type="ECO:0000256" key="2">
    <source>
        <dbReference type="ARBA" id="ARBA00009904"/>
    </source>
</evidence>
<keyword evidence="5 11" id="KW-1133">Transmembrane helix</keyword>
<evidence type="ECO:0000313" key="12">
    <source>
        <dbReference type="EMBL" id="UJG39594.1"/>
    </source>
</evidence>
<dbReference type="Gene3D" id="3.30.70.2170">
    <property type="match status" value="1"/>
</dbReference>
<dbReference type="Proteomes" id="UP001201020">
    <property type="component" value="Chromosome"/>
</dbReference>
<dbReference type="Pfam" id="PF01496">
    <property type="entry name" value="V_ATPase_I"/>
    <property type="match status" value="2"/>
</dbReference>
<feature type="transmembrane region" description="Helical" evidence="11">
    <location>
        <begin position="897"/>
        <end position="919"/>
    </location>
</feature>
<reference evidence="12" key="1">
    <citation type="journal article" date="2022" name="Nat. Microbiol.">
        <title>Unique mobile elements and scalable gene flow at the prokaryote-eukaryote boundary revealed by circularized Asgard archaea genomes.</title>
        <authorList>
            <person name="Wu F."/>
            <person name="Speth D.R."/>
            <person name="Philosof A."/>
            <person name="Cremiere A."/>
            <person name="Narayanan A."/>
            <person name="Barco R.A."/>
            <person name="Connon S.A."/>
            <person name="Amend J.P."/>
            <person name="Antoshechkin I.A."/>
            <person name="Orphan V.J."/>
        </authorList>
    </citation>
    <scope>NUCLEOTIDE SEQUENCE</scope>
    <source>
        <strain evidence="12">PM71</strain>
    </source>
</reference>
<protein>
    <recommendedName>
        <fullName evidence="9">A-type ATP synthase subunit I</fullName>
    </recommendedName>
</protein>
<dbReference type="GO" id="GO:0051117">
    <property type="term" value="F:ATPase binding"/>
    <property type="evidence" value="ECO:0007669"/>
    <property type="project" value="TreeGrafter"/>
</dbReference>
<feature type="transmembrane region" description="Helical" evidence="11">
    <location>
        <begin position="820"/>
        <end position="841"/>
    </location>
</feature>
<dbReference type="GO" id="GO:0007035">
    <property type="term" value="P:vacuolar acidification"/>
    <property type="evidence" value="ECO:0007669"/>
    <property type="project" value="TreeGrafter"/>
</dbReference>
<dbReference type="EMBL" id="CP084166">
    <property type="protein sequence ID" value="UJG39594.1"/>
    <property type="molecule type" value="Genomic_DNA"/>
</dbReference>
<feature type="coiled-coil region" evidence="10">
    <location>
        <begin position="589"/>
        <end position="616"/>
    </location>
</feature>
<feature type="transmembrane region" description="Helical" evidence="11">
    <location>
        <begin position="946"/>
        <end position="966"/>
    </location>
</feature>
<evidence type="ECO:0000256" key="5">
    <source>
        <dbReference type="ARBA" id="ARBA00022989"/>
    </source>
</evidence>
<evidence type="ECO:0000256" key="4">
    <source>
        <dbReference type="ARBA" id="ARBA00022692"/>
    </source>
</evidence>
<dbReference type="Gene3D" id="3.30.70.2750">
    <property type="match status" value="1"/>
</dbReference>
<sequence>MAKRVLSKVQVSPSDSLPLVSKLHYLDCFDFVQIDTQSPSELAKIEDNRQLFSDLLKRFTTISQELGLDLSDVYSYSEKNYSDVFDASRFLSELKSFLDTHETSLISLFEENHSLTKKHLIADKLHYFRHKFETGDIPLDLLSSGPSTFSIVGEIHHSYKKVISFYIDEITKGLYYFWSIESSNPDFRLVFILTPQEYQDEVLTILENFYFSSIDFELSVFADMFSDEETSKLTVANVHDFLHEKHDEILSQISELRDEHRETLLHFLTFINLMLELFDILEQGRTTQTNFTLWGWIKPNDYLNLEKELKELPFPVKLTQLRDVPLKYKKSKKISKDRGSLTLKEEKTIEKEIPPYHHLGDSKGGALFPKDVEFVKMEVPKEHTRKLISFIHNTGILHQEKIGRQSEDILNDIKQKRQNFTLLSSKISRYKQALGLSIPPAISDSKIAVKDNYDEAISFVEQFIADYGEKIENLSSELKELKAKKTELEAYIPIYSYLSSDVKPYLDDPDFETCTFLGNIPKKNVKAVKFFLNEVSDGQLIFIEVEQPEKSDTVFVYILSLIDYKKSIQQVLEEYSFELLSIDYSMISSESIESQLTNLQTEIEHKEHELDEIREKVEDKIFALEELIETEIKRLETEEKCKTDETTTTIWGWVPKDRVEDLKKETEKLDFPITMSEKQKVPLTNPSMTKHGNKVTKVFRGIVDGMGIPSTHEVDPFKIIQFTFPLIFGIMFADVGHGILLFLIGLFLTYKKNKKNIEPDESMSGFLYKGSELLALSGFSSIIFGFLFGALLGDEVFLPDIYENVLHIEWLPLIEPTKEVPLFLLFSISIGFVIIQLGIWLRFIQNKKYGHGVASWISPIILSIFYVGLFAVLYNLMGAGATSRLIGGNALPSIPKPYSTIFTIIALVSIPLVFLFEYLHEGTEGIMEAIDHLIALFSNTLSFSRILAMLLVHAILSGLPYILAGVDTHNVSALATSWIYWIVGIVWGLVVIVPIEGMFSFLQTLRLHWVEFFSKFYKGEGVQYTPLLEKTKFIQYTTIAGE</sequence>
<feature type="transmembrane region" description="Helical" evidence="11">
    <location>
        <begin position="978"/>
        <end position="999"/>
    </location>
</feature>
<evidence type="ECO:0000256" key="11">
    <source>
        <dbReference type="SAM" id="Phobius"/>
    </source>
</evidence>
<evidence type="ECO:0000256" key="1">
    <source>
        <dbReference type="ARBA" id="ARBA00004141"/>
    </source>
</evidence>
<feature type="transmembrane region" description="Helical" evidence="11">
    <location>
        <begin position="853"/>
        <end position="877"/>
    </location>
</feature>
<evidence type="ECO:0000256" key="8">
    <source>
        <dbReference type="ARBA" id="ARBA00059506"/>
    </source>
</evidence>
<feature type="transmembrane region" description="Helical" evidence="11">
    <location>
        <begin position="771"/>
        <end position="792"/>
    </location>
</feature>
<evidence type="ECO:0000256" key="10">
    <source>
        <dbReference type="SAM" id="Coils"/>
    </source>
</evidence>